<dbReference type="EMBL" id="UGJJ01000003">
    <property type="protein sequence ID" value="STR03282.1"/>
    <property type="molecule type" value="Genomic_DNA"/>
</dbReference>
<keyword evidence="4 7" id="KW-1133">Transmembrane helix</keyword>
<keyword evidence="9" id="KW-1185">Reference proteome</keyword>
<keyword evidence="5 7" id="KW-0472">Membrane</keyword>
<comment type="subcellular location">
    <subcellularLocation>
        <location evidence="7">Cell inner membrane</location>
        <topology evidence="7">Single-pass type II membrane protein</topology>
    </subcellularLocation>
    <text evidence="7">Localizes to the division septum.</text>
</comment>
<evidence type="ECO:0000313" key="9">
    <source>
        <dbReference type="Proteomes" id="UP000254293"/>
    </source>
</evidence>
<evidence type="ECO:0000256" key="2">
    <source>
        <dbReference type="ARBA" id="ARBA00022618"/>
    </source>
</evidence>
<comment type="similarity">
    <text evidence="7">Belongs to the FtsB family.</text>
</comment>
<organism evidence="8 9">
    <name type="scientific">Kingella potus</name>
    <dbReference type="NCBI Taxonomy" id="265175"/>
    <lineage>
        <taxon>Bacteria</taxon>
        <taxon>Pseudomonadati</taxon>
        <taxon>Pseudomonadota</taxon>
        <taxon>Betaproteobacteria</taxon>
        <taxon>Neisseriales</taxon>
        <taxon>Neisseriaceae</taxon>
        <taxon>Kingella</taxon>
    </lineage>
</organism>
<sequence>MKWTTLVLLAALGHFQYKLWVGKGSYEDVAQMEQRVRTRVASNQILQLRNNALAAEVADLQSGSDAIEEIARTDLGYIAQGEIYYRLVKPAE</sequence>
<protein>
    <recommendedName>
        <fullName evidence="7">Cell division protein FtsB</fullName>
    </recommendedName>
</protein>
<dbReference type="GO" id="GO:0032153">
    <property type="term" value="C:cell division site"/>
    <property type="evidence" value="ECO:0007669"/>
    <property type="project" value="UniProtKB-UniRule"/>
</dbReference>
<dbReference type="GO" id="GO:0030428">
    <property type="term" value="C:cell septum"/>
    <property type="evidence" value="ECO:0007669"/>
    <property type="project" value="TreeGrafter"/>
</dbReference>
<evidence type="ECO:0000256" key="5">
    <source>
        <dbReference type="ARBA" id="ARBA00023136"/>
    </source>
</evidence>
<evidence type="ECO:0000256" key="4">
    <source>
        <dbReference type="ARBA" id="ARBA00022989"/>
    </source>
</evidence>
<evidence type="ECO:0000256" key="6">
    <source>
        <dbReference type="ARBA" id="ARBA00023306"/>
    </source>
</evidence>
<gene>
    <name evidence="7 8" type="primary">ftsB</name>
    <name evidence="8" type="ORF">NCTC13336_02200</name>
</gene>
<feature type="topological domain" description="Periplasmic" evidence="7">
    <location>
        <begin position="22"/>
        <end position="92"/>
    </location>
</feature>
<keyword evidence="1 7" id="KW-1003">Cell membrane</keyword>
<comment type="function">
    <text evidence="7">Essential cell division protein. May link together the upstream cell division proteins, which are predominantly cytoplasmic, with the downstream cell division proteins, which are predominantly periplasmic.</text>
</comment>
<dbReference type="Pfam" id="PF04977">
    <property type="entry name" value="DivIC"/>
    <property type="match status" value="1"/>
</dbReference>
<dbReference type="InterPro" id="IPR007060">
    <property type="entry name" value="FtsL/DivIC"/>
</dbReference>
<dbReference type="NCBIfam" id="NF002058">
    <property type="entry name" value="PRK00888.1"/>
    <property type="match status" value="1"/>
</dbReference>
<keyword evidence="2 7" id="KW-0132">Cell division</keyword>
<name>A0A377R5M5_9NEIS</name>
<dbReference type="OrthoDB" id="7061211at2"/>
<keyword evidence="6 7" id="KW-0131">Cell cycle</keyword>
<feature type="topological domain" description="Cytoplasmic" evidence="7">
    <location>
        <begin position="1"/>
        <end position="3"/>
    </location>
</feature>
<evidence type="ECO:0000256" key="1">
    <source>
        <dbReference type="ARBA" id="ARBA00022475"/>
    </source>
</evidence>
<accession>A0A377R5M5</accession>
<dbReference type="PANTHER" id="PTHR37485:SF1">
    <property type="entry name" value="CELL DIVISION PROTEIN FTSB"/>
    <property type="match status" value="1"/>
</dbReference>
<proteinExistence type="inferred from homology"/>
<comment type="subunit">
    <text evidence="7">Part of a complex composed of FtsB, FtsL and FtsQ.</text>
</comment>
<keyword evidence="7" id="KW-0997">Cell inner membrane</keyword>
<dbReference type="GO" id="GO:0043093">
    <property type="term" value="P:FtsZ-dependent cytokinesis"/>
    <property type="evidence" value="ECO:0007669"/>
    <property type="project" value="UniProtKB-UniRule"/>
</dbReference>
<evidence type="ECO:0000256" key="7">
    <source>
        <dbReference type="HAMAP-Rule" id="MF_00599"/>
    </source>
</evidence>
<dbReference type="PANTHER" id="PTHR37485">
    <property type="entry name" value="CELL DIVISION PROTEIN FTSB"/>
    <property type="match status" value="1"/>
</dbReference>
<dbReference type="GO" id="GO:0005886">
    <property type="term" value="C:plasma membrane"/>
    <property type="evidence" value="ECO:0007669"/>
    <property type="project" value="UniProtKB-SubCell"/>
</dbReference>
<keyword evidence="3 7" id="KW-0812">Transmembrane</keyword>
<evidence type="ECO:0000256" key="3">
    <source>
        <dbReference type="ARBA" id="ARBA00022692"/>
    </source>
</evidence>
<dbReference type="HAMAP" id="MF_00599">
    <property type="entry name" value="FtsB"/>
    <property type="match status" value="1"/>
</dbReference>
<reference evidence="8 9" key="1">
    <citation type="submission" date="2018-06" db="EMBL/GenBank/DDBJ databases">
        <authorList>
            <consortium name="Pathogen Informatics"/>
            <person name="Doyle S."/>
        </authorList>
    </citation>
    <scope>NUCLEOTIDE SEQUENCE [LARGE SCALE GENOMIC DNA]</scope>
    <source>
        <strain evidence="8 9">NCTC13336</strain>
    </source>
</reference>
<dbReference type="AlphaFoldDB" id="A0A377R5M5"/>
<dbReference type="RefSeq" id="WP_115309163.1">
    <property type="nucleotide sequence ID" value="NZ_CP091516.1"/>
</dbReference>
<dbReference type="Proteomes" id="UP000254293">
    <property type="component" value="Unassembled WGS sequence"/>
</dbReference>
<dbReference type="InterPro" id="IPR023081">
    <property type="entry name" value="Cell_div_FtsB"/>
</dbReference>
<evidence type="ECO:0000313" key="8">
    <source>
        <dbReference type="EMBL" id="STR03282.1"/>
    </source>
</evidence>